<evidence type="ECO:0000313" key="5">
    <source>
        <dbReference type="Proteomes" id="UP000441522"/>
    </source>
</evidence>
<dbReference type="InterPro" id="IPR011250">
    <property type="entry name" value="OMP/PagP_B-barrel"/>
</dbReference>
<protein>
    <submittedName>
        <fullName evidence="1">Autotransporter outer membrane beta-barrel domain-containing protein</fullName>
    </submittedName>
</protein>
<evidence type="ECO:0000313" key="4">
    <source>
        <dbReference type="Proteomes" id="UP000433382"/>
    </source>
</evidence>
<feature type="non-terminal residue" evidence="1">
    <location>
        <position position="1"/>
    </location>
</feature>
<evidence type="ECO:0000313" key="6">
    <source>
        <dbReference type="Proteomes" id="UP000462922"/>
    </source>
</evidence>
<reference evidence="4 5" key="1">
    <citation type="journal article" date="2019" name="Nat. Med.">
        <title>A library of human gut bacterial isolates paired with longitudinal multiomics data enables mechanistic microbiome research.</title>
        <authorList>
            <person name="Poyet M."/>
            <person name="Groussin M."/>
            <person name="Gibbons S.M."/>
            <person name="Avila-Pacheco J."/>
            <person name="Jiang X."/>
            <person name="Kearney S.M."/>
            <person name="Perrotta A.R."/>
            <person name="Berdy B."/>
            <person name="Zhao S."/>
            <person name="Lieberman T.D."/>
            <person name="Swanson P.K."/>
            <person name="Smith M."/>
            <person name="Roesemann S."/>
            <person name="Alexander J.E."/>
            <person name="Rich S.A."/>
            <person name="Livny J."/>
            <person name="Vlamakis H."/>
            <person name="Clish C."/>
            <person name="Bullock K."/>
            <person name="Deik A."/>
            <person name="Scott J."/>
            <person name="Pierce K.A."/>
            <person name="Xavier R.J."/>
            <person name="Alm E.J."/>
        </authorList>
    </citation>
    <scope>NUCLEOTIDE SEQUENCE [LARGE SCALE GENOMIC DNA]</scope>
    <source>
        <strain evidence="3 6">BIOML-A110</strain>
        <strain evidence="2 5">BIOML-A5</strain>
        <strain evidence="1 4">BIOML-A73</strain>
    </source>
</reference>
<comment type="caution">
    <text evidence="1">The sequence shown here is derived from an EMBL/GenBank/DDBJ whole genome shotgun (WGS) entry which is preliminary data.</text>
</comment>
<accession>A0A7J5F9S1</accession>
<evidence type="ECO:0000313" key="2">
    <source>
        <dbReference type="EMBL" id="KAB3851686.1"/>
    </source>
</evidence>
<sequence>ALGRNWAMNVEFRYQLVDDFDQGVINFGAAYRF</sequence>
<dbReference type="Proteomes" id="UP000462922">
    <property type="component" value="Unassembled WGS sequence"/>
</dbReference>
<proteinExistence type="predicted"/>
<name>A0A7J5F9S1_PHOVU</name>
<evidence type="ECO:0000313" key="3">
    <source>
        <dbReference type="EMBL" id="KAB6566399.1"/>
    </source>
</evidence>
<evidence type="ECO:0000313" key="1">
    <source>
        <dbReference type="EMBL" id="KAB3561600.1"/>
    </source>
</evidence>
<dbReference type="AlphaFoldDB" id="A0A7J5F9S1"/>
<dbReference type="EMBL" id="WCZM01000069">
    <property type="protein sequence ID" value="KAB3561600.1"/>
    <property type="molecule type" value="Genomic_DNA"/>
</dbReference>
<gene>
    <name evidence="2" type="ORF">GAS29_21605</name>
    <name evidence="1" type="ORF">GAY01_23345</name>
    <name evidence="3" type="ORF">GAY76_21070</name>
</gene>
<dbReference type="EMBL" id="WDAX01000086">
    <property type="protein sequence ID" value="KAB6566399.1"/>
    <property type="molecule type" value="Genomic_DNA"/>
</dbReference>
<dbReference type="Proteomes" id="UP000433382">
    <property type="component" value="Unassembled WGS sequence"/>
</dbReference>
<dbReference type="SUPFAM" id="SSF56925">
    <property type="entry name" value="OMPA-like"/>
    <property type="match status" value="1"/>
</dbReference>
<dbReference type="Proteomes" id="UP000441522">
    <property type="component" value="Unassembled WGS sequence"/>
</dbReference>
<organism evidence="1 4">
    <name type="scientific">Phocaeicola vulgatus</name>
    <name type="common">Bacteroides vulgatus</name>
    <dbReference type="NCBI Taxonomy" id="821"/>
    <lineage>
        <taxon>Bacteria</taxon>
        <taxon>Pseudomonadati</taxon>
        <taxon>Bacteroidota</taxon>
        <taxon>Bacteroidia</taxon>
        <taxon>Bacteroidales</taxon>
        <taxon>Bacteroidaceae</taxon>
        <taxon>Phocaeicola</taxon>
    </lineage>
</organism>
<dbReference type="EMBL" id="WCWW01000089">
    <property type="protein sequence ID" value="KAB3851686.1"/>
    <property type="molecule type" value="Genomic_DNA"/>
</dbReference>